<proteinExistence type="predicted"/>
<keyword evidence="3" id="KW-1185">Reference proteome</keyword>
<dbReference type="PANTHER" id="PTHR42815:SF2">
    <property type="entry name" value="FAD-BINDING, PUTATIVE (AFU_ORTHOLOGUE AFUA_6G07600)-RELATED"/>
    <property type="match status" value="1"/>
</dbReference>
<dbReference type="Pfam" id="PF01243">
    <property type="entry name" value="PNPOx_N"/>
    <property type="match status" value="1"/>
</dbReference>
<dbReference type="EMBL" id="JAGGMS010000001">
    <property type="protein sequence ID" value="MBP2182208.1"/>
    <property type="molecule type" value="Genomic_DNA"/>
</dbReference>
<dbReference type="InterPro" id="IPR011576">
    <property type="entry name" value="Pyridox_Oxase_N"/>
</dbReference>
<gene>
    <name evidence="2" type="ORF">JOM49_003734</name>
</gene>
<dbReference type="Proteomes" id="UP000741013">
    <property type="component" value="Unassembled WGS sequence"/>
</dbReference>
<dbReference type="InterPro" id="IPR012349">
    <property type="entry name" value="Split_barrel_FMN-bd"/>
</dbReference>
<protein>
    <submittedName>
        <fullName evidence="2">Pyridoxine 5'-phosphate oxidase superfamily flavin-nucleotide-binding protein</fullName>
    </submittedName>
</protein>
<dbReference type="RefSeq" id="WP_209665560.1">
    <property type="nucleotide sequence ID" value="NZ_JAGGMS010000001.1"/>
</dbReference>
<organism evidence="2 3">
    <name type="scientific">Amycolatopsis magusensis</name>
    <dbReference type="NCBI Taxonomy" id="882444"/>
    <lineage>
        <taxon>Bacteria</taxon>
        <taxon>Bacillati</taxon>
        <taxon>Actinomycetota</taxon>
        <taxon>Actinomycetes</taxon>
        <taxon>Pseudonocardiales</taxon>
        <taxon>Pseudonocardiaceae</taxon>
        <taxon>Amycolatopsis</taxon>
    </lineage>
</organism>
<evidence type="ECO:0000313" key="2">
    <source>
        <dbReference type="EMBL" id="MBP2182208.1"/>
    </source>
</evidence>
<reference evidence="2 3" key="1">
    <citation type="submission" date="2021-03" db="EMBL/GenBank/DDBJ databases">
        <title>Sequencing the genomes of 1000 actinobacteria strains.</title>
        <authorList>
            <person name="Klenk H.-P."/>
        </authorList>
    </citation>
    <scope>NUCLEOTIDE SEQUENCE [LARGE SCALE GENOMIC DNA]</scope>
    <source>
        <strain evidence="2 3">DSM 45510</strain>
    </source>
</reference>
<comment type="caution">
    <text evidence="2">The sequence shown here is derived from an EMBL/GenBank/DDBJ whole genome shotgun (WGS) entry which is preliminary data.</text>
</comment>
<evidence type="ECO:0000313" key="3">
    <source>
        <dbReference type="Proteomes" id="UP000741013"/>
    </source>
</evidence>
<accession>A0ABS4PRZ9</accession>
<dbReference type="PANTHER" id="PTHR42815">
    <property type="entry name" value="FAD-BINDING, PUTATIVE (AFU_ORTHOLOGUE AFUA_6G07600)-RELATED"/>
    <property type="match status" value="1"/>
</dbReference>
<sequence>MADYHHGELAVQDRAGLAAAAEHARPAIRATMPEVAKTFLAAQPVLYLGASDGDRLWGTMLTGPPGFVQATGDGTVRIAARPTPADPLAAALDGVAEVGMIAVEPGRRRRMRVNGRSRPVGDHLEIEVEQVISNCPKYIQQRTPLPAEGPAVRPSAGRGGELGAAQIDRIHAADTFFVATAGIDGAADMSHRGGNPGFVEVTGPTRLSWPDYLGNAMFLTLGNLEEQPAAGLLFPDYTTGSTLHLSGTARVDWSPDRAARYPGAQRVVDFAVTDVVEIQGATTWRWTAPAYSRFNPVIA</sequence>
<dbReference type="Gene3D" id="2.30.110.10">
    <property type="entry name" value="Electron Transport, Fmn-binding Protein, Chain A"/>
    <property type="match status" value="1"/>
</dbReference>
<feature type="domain" description="Pyridoxamine 5'-phosphate oxidase N-terminal" evidence="1">
    <location>
        <begin position="169"/>
        <end position="261"/>
    </location>
</feature>
<evidence type="ECO:0000259" key="1">
    <source>
        <dbReference type="Pfam" id="PF01243"/>
    </source>
</evidence>
<dbReference type="SUPFAM" id="SSF50475">
    <property type="entry name" value="FMN-binding split barrel"/>
    <property type="match status" value="1"/>
</dbReference>
<name>A0ABS4PRZ9_9PSEU</name>